<gene>
    <name evidence="3" type="ORF">THAOC_19147</name>
</gene>
<feature type="non-terminal residue" evidence="3">
    <location>
        <position position="78"/>
    </location>
</feature>
<dbReference type="EMBL" id="AGNL01021029">
    <property type="protein sequence ID" value="EJK60491.1"/>
    <property type="molecule type" value="Genomic_DNA"/>
</dbReference>
<reference evidence="3 4" key="1">
    <citation type="journal article" date="2012" name="Genome Biol.">
        <title>Genome and low-iron response of an oceanic diatom adapted to chronic iron limitation.</title>
        <authorList>
            <person name="Lommer M."/>
            <person name="Specht M."/>
            <person name="Roy A.S."/>
            <person name="Kraemer L."/>
            <person name="Andreson R."/>
            <person name="Gutowska M.A."/>
            <person name="Wolf J."/>
            <person name="Bergner S.V."/>
            <person name="Schilhabel M.B."/>
            <person name="Klostermeier U.C."/>
            <person name="Beiko R.G."/>
            <person name="Rosenstiel P."/>
            <person name="Hippler M."/>
            <person name="Laroche J."/>
        </authorList>
    </citation>
    <scope>NUCLEOTIDE SEQUENCE [LARGE SCALE GENOMIC DNA]</scope>
    <source>
        <strain evidence="3 4">CCMP1005</strain>
    </source>
</reference>
<feature type="chain" id="PRO_5003840008" evidence="2">
    <location>
        <begin position="21"/>
        <end position="78"/>
    </location>
</feature>
<dbReference type="AlphaFoldDB" id="K0SHK6"/>
<comment type="caution">
    <text evidence="3">The sequence shown here is derived from an EMBL/GenBank/DDBJ whole genome shotgun (WGS) entry which is preliminary data.</text>
</comment>
<evidence type="ECO:0000256" key="2">
    <source>
        <dbReference type="SAM" id="SignalP"/>
    </source>
</evidence>
<evidence type="ECO:0000256" key="1">
    <source>
        <dbReference type="SAM" id="MobiDB-lite"/>
    </source>
</evidence>
<sequence length="78" mass="7954">MHSCPPLILPLLILAPAGDAGRAPAARHAPGEGPHALRGREVEPAKPSSGRHAVSAVRESGPDCVGPPAKTRRAEAGR</sequence>
<accession>K0SHK6</accession>
<protein>
    <submittedName>
        <fullName evidence="3">Uncharacterized protein</fullName>
    </submittedName>
</protein>
<dbReference type="Proteomes" id="UP000266841">
    <property type="component" value="Unassembled WGS sequence"/>
</dbReference>
<name>K0SHK6_THAOC</name>
<evidence type="ECO:0000313" key="4">
    <source>
        <dbReference type="Proteomes" id="UP000266841"/>
    </source>
</evidence>
<keyword evidence="4" id="KW-1185">Reference proteome</keyword>
<feature type="region of interest" description="Disordered" evidence="1">
    <location>
        <begin position="19"/>
        <end position="78"/>
    </location>
</feature>
<keyword evidence="2" id="KW-0732">Signal</keyword>
<proteinExistence type="predicted"/>
<organism evidence="3 4">
    <name type="scientific">Thalassiosira oceanica</name>
    <name type="common">Marine diatom</name>
    <dbReference type="NCBI Taxonomy" id="159749"/>
    <lineage>
        <taxon>Eukaryota</taxon>
        <taxon>Sar</taxon>
        <taxon>Stramenopiles</taxon>
        <taxon>Ochrophyta</taxon>
        <taxon>Bacillariophyta</taxon>
        <taxon>Coscinodiscophyceae</taxon>
        <taxon>Thalassiosirophycidae</taxon>
        <taxon>Thalassiosirales</taxon>
        <taxon>Thalassiosiraceae</taxon>
        <taxon>Thalassiosira</taxon>
    </lineage>
</organism>
<feature type="compositionally biased region" description="Low complexity" evidence="1">
    <location>
        <begin position="19"/>
        <end position="36"/>
    </location>
</feature>
<feature type="signal peptide" evidence="2">
    <location>
        <begin position="1"/>
        <end position="20"/>
    </location>
</feature>
<evidence type="ECO:0000313" key="3">
    <source>
        <dbReference type="EMBL" id="EJK60491.1"/>
    </source>
</evidence>